<dbReference type="KEGG" id="emt:CPZ25_001390"/>
<evidence type="ECO:0000256" key="2">
    <source>
        <dbReference type="ARBA" id="ARBA00023054"/>
    </source>
</evidence>
<evidence type="ECO:0000313" key="6">
    <source>
        <dbReference type="EMBL" id="QCT70016.1"/>
    </source>
</evidence>
<keyword evidence="4" id="KW-0812">Transmembrane</keyword>
<dbReference type="EMBL" id="CP029487">
    <property type="protein sequence ID" value="QCT70016.1"/>
    <property type="molecule type" value="Genomic_DNA"/>
</dbReference>
<name>A0A4V1GLJ6_EUBML</name>
<gene>
    <name evidence="6" type="ORF">CPZ25_001390</name>
</gene>
<dbReference type="InterPro" id="IPR050465">
    <property type="entry name" value="UPF0194_transport"/>
</dbReference>
<reference evidence="6 7" key="1">
    <citation type="submission" date="2018-05" db="EMBL/GenBank/DDBJ databases">
        <title>Genome comparison of Eubacterium sp.</title>
        <authorList>
            <person name="Feng Y."/>
            <person name="Sanchez-Andrea I."/>
            <person name="Stams A.J.M."/>
            <person name="De Vos W.M."/>
        </authorList>
    </citation>
    <scope>NUCLEOTIDE SEQUENCE [LARGE SCALE GENOMIC DNA]</scope>
    <source>
        <strain evidence="6 7">YI</strain>
    </source>
</reference>
<evidence type="ECO:0000259" key="5">
    <source>
        <dbReference type="Pfam" id="PF25990"/>
    </source>
</evidence>
<sequence length="340" mass="35911">MIHNKTNNGGTMNKKKSIIITLVILAVVVVALGVWACTRTSQPQAAAVKTTTLEKTNLQRTVSTNGTVESTYVEQISNMTGIPVWDIDVSVGEWVEKGDRLCRLYDEKSDTWERVEATTSGTVTAINAQNGAPANGVLFTIEDTNSLRVVTNIKEADVGTVQPGMKVSIKTDATGDKEYTGTVQSIAPTAVRQSSASGTGATAAASTGSQNPEFEARVSIDSDISGLLIGMKARLNIIVEERNGVYSVPFDVLTTNANNESCVLVAADPKDGVYTVKEVPVTTGTETDFAIEISGDQLTDGMQIITDIDKVKAGDSVTLQQNGDSVTAQADTAQGDTNAQ</sequence>
<dbReference type="Gene3D" id="2.40.30.170">
    <property type="match status" value="1"/>
</dbReference>
<dbReference type="Proteomes" id="UP000218387">
    <property type="component" value="Chromosome"/>
</dbReference>
<dbReference type="InterPro" id="IPR011053">
    <property type="entry name" value="Single_hybrid_motif"/>
</dbReference>
<evidence type="ECO:0000256" key="1">
    <source>
        <dbReference type="ARBA" id="ARBA00004196"/>
    </source>
</evidence>
<dbReference type="GO" id="GO:0030313">
    <property type="term" value="C:cell envelope"/>
    <property type="evidence" value="ECO:0007669"/>
    <property type="project" value="UniProtKB-SubCell"/>
</dbReference>
<evidence type="ECO:0000256" key="3">
    <source>
        <dbReference type="SAM" id="MobiDB-lite"/>
    </source>
</evidence>
<feature type="transmembrane region" description="Helical" evidence="4">
    <location>
        <begin position="18"/>
        <end position="36"/>
    </location>
</feature>
<proteinExistence type="predicted"/>
<keyword evidence="4" id="KW-0472">Membrane</keyword>
<keyword evidence="7" id="KW-1185">Reference proteome</keyword>
<comment type="subcellular location">
    <subcellularLocation>
        <location evidence="1">Cell envelope</location>
    </subcellularLocation>
</comment>
<protein>
    <recommendedName>
        <fullName evidence="5">YknX-like beta-barrel domain-containing protein</fullName>
    </recommendedName>
</protein>
<feature type="region of interest" description="Disordered" evidence="3">
    <location>
        <begin position="190"/>
        <end position="212"/>
    </location>
</feature>
<evidence type="ECO:0000256" key="4">
    <source>
        <dbReference type="SAM" id="Phobius"/>
    </source>
</evidence>
<keyword evidence="4" id="KW-1133">Transmembrane helix</keyword>
<dbReference type="InterPro" id="IPR058636">
    <property type="entry name" value="Beta-barrel_YknX"/>
</dbReference>
<feature type="compositionally biased region" description="Low complexity" evidence="3">
    <location>
        <begin position="194"/>
        <end position="209"/>
    </location>
</feature>
<dbReference type="AlphaFoldDB" id="A0A4V1GLJ6"/>
<dbReference type="PANTHER" id="PTHR32347:SF14">
    <property type="entry name" value="EFFLUX SYSTEM COMPONENT YKNX-RELATED"/>
    <property type="match status" value="1"/>
</dbReference>
<evidence type="ECO:0000313" key="7">
    <source>
        <dbReference type="Proteomes" id="UP000218387"/>
    </source>
</evidence>
<accession>A0A4V1GLJ6</accession>
<organism evidence="6 7">
    <name type="scientific">Eubacterium maltosivorans</name>
    <dbReference type="NCBI Taxonomy" id="2041044"/>
    <lineage>
        <taxon>Bacteria</taxon>
        <taxon>Bacillati</taxon>
        <taxon>Bacillota</taxon>
        <taxon>Clostridia</taxon>
        <taxon>Eubacteriales</taxon>
        <taxon>Eubacteriaceae</taxon>
        <taxon>Eubacterium</taxon>
    </lineage>
</organism>
<dbReference type="Pfam" id="PF25990">
    <property type="entry name" value="Beta-barrel_YknX"/>
    <property type="match status" value="1"/>
</dbReference>
<dbReference type="PANTHER" id="PTHR32347">
    <property type="entry name" value="EFFLUX SYSTEM COMPONENT YKNX-RELATED"/>
    <property type="match status" value="1"/>
</dbReference>
<feature type="domain" description="YknX-like beta-barrel" evidence="5">
    <location>
        <begin position="148"/>
        <end position="237"/>
    </location>
</feature>
<dbReference type="Gene3D" id="2.40.50.100">
    <property type="match status" value="1"/>
</dbReference>
<dbReference type="SUPFAM" id="SSF51230">
    <property type="entry name" value="Single hybrid motif"/>
    <property type="match status" value="1"/>
</dbReference>
<keyword evidence="2" id="KW-0175">Coiled coil</keyword>